<dbReference type="Pfam" id="PF13921">
    <property type="entry name" value="Myb_DNA-bind_6"/>
    <property type="match status" value="1"/>
</dbReference>
<dbReference type="GO" id="GO:0005634">
    <property type="term" value="C:nucleus"/>
    <property type="evidence" value="ECO:0007669"/>
    <property type="project" value="UniProtKB-SubCell"/>
</dbReference>
<keyword evidence="3 13" id="KW-0378">Hydrolase</keyword>
<evidence type="ECO:0000256" key="14">
    <source>
        <dbReference type="SAM" id="MobiDB-lite"/>
    </source>
</evidence>
<dbReference type="SFLD" id="SFLDS00003">
    <property type="entry name" value="Haloacid_Dehalogenase"/>
    <property type="match status" value="1"/>
</dbReference>
<evidence type="ECO:0000256" key="9">
    <source>
        <dbReference type="ARBA" id="ARBA00023239"/>
    </source>
</evidence>
<feature type="binding site" evidence="13">
    <location>
        <position position="1259"/>
    </location>
    <ligand>
        <name>substrate</name>
    </ligand>
</feature>
<feature type="binding site" evidence="12">
    <location>
        <position position="1019"/>
    </location>
    <ligand>
        <name>Zn(2+)</name>
        <dbReference type="ChEBI" id="CHEBI:29105"/>
    </ligand>
</feature>
<dbReference type="InterPro" id="IPR023214">
    <property type="entry name" value="HAD_sf"/>
</dbReference>
<evidence type="ECO:0000259" key="16">
    <source>
        <dbReference type="PROSITE" id="PS51294"/>
    </source>
</evidence>
<feature type="compositionally biased region" description="Low complexity" evidence="14">
    <location>
        <begin position="423"/>
        <end position="434"/>
    </location>
</feature>
<dbReference type="UniPathway" id="UPA00904">
    <property type="reaction ID" value="UER00875"/>
</dbReference>
<evidence type="ECO:0000256" key="12">
    <source>
        <dbReference type="HAMAP-Rule" id="MF_03116"/>
    </source>
</evidence>
<dbReference type="SMART" id="SM01007">
    <property type="entry name" value="Aldolase_II"/>
    <property type="match status" value="1"/>
</dbReference>
<comment type="subunit">
    <text evidence="13">Monomer.</text>
</comment>
<keyword evidence="10 13" id="KW-0539">Nucleus</keyword>
<dbReference type="InterPro" id="IPR027514">
    <property type="entry name" value="Salvage_MtnB_euk"/>
</dbReference>
<comment type="similarity">
    <text evidence="13">Belongs to the HAD-like hydrolase superfamily. MasA/MtnC family.</text>
</comment>
<evidence type="ECO:0000256" key="6">
    <source>
        <dbReference type="ARBA" id="ARBA00023015"/>
    </source>
</evidence>
<comment type="catalytic activity">
    <reaction evidence="13">
        <text>5-methylsulfanyl-2,3-dioxopentyl phosphate + H2O = 1,2-dihydroxy-5-(methylsulfanyl)pent-1-en-3-one + phosphate</text>
        <dbReference type="Rhea" id="RHEA:21700"/>
        <dbReference type="ChEBI" id="CHEBI:15377"/>
        <dbReference type="ChEBI" id="CHEBI:43474"/>
        <dbReference type="ChEBI" id="CHEBI:49252"/>
        <dbReference type="ChEBI" id="CHEBI:58828"/>
        <dbReference type="EC" id="3.1.3.77"/>
    </reaction>
</comment>
<feature type="binding site" evidence="13">
    <location>
        <position position="1094"/>
    </location>
    <ligand>
        <name>Mg(2+)</name>
        <dbReference type="ChEBI" id="CHEBI:18420"/>
    </ligand>
</feature>
<evidence type="ECO:0000256" key="5">
    <source>
        <dbReference type="ARBA" id="ARBA00022842"/>
    </source>
</evidence>
<dbReference type="SFLD" id="SFLDF00044">
    <property type="entry name" value="enolase-phosphatase"/>
    <property type="match status" value="1"/>
</dbReference>
<comment type="cofactor">
    <cofactor evidence="12">
        <name>Zn(2+)</name>
        <dbReference type="ChEBI" id="CHEBI:29105"/>
    </cofactor>
    <text evidence="12">Binds 1 zinc ion per subunit.</text>
</comment>
<dbReference type="Gene3D" id="3.40.50.1000">
    <property type="entry name" value="HAD superfamily/HAD-like"/>
    <property type="match status" value="1"/>
</dbReference>
<feature type="binding site" evidence="12">
    <location>
        <position position="944"/>
    </location>
    <ligand>
        <name>Zn(2+)</name>
        <dbReference type="ChEBI" id="CHEBI:29105"/>
    </ligand>
</feature>
<feature type="region of interest" description="Disordered" evidence="14">
    <location>
        <begin position="416"/>
        <end position="441"/>
    </location>
</feature>
<evidence type="ECO:0000256" key="4">
    <source>
        <dbReference type="ARBA" id="ARBA00022833"/>
    </source>
</evidence>
<dbReference type="CDD" id="cd01629">
    <property type="entry name" value="HAD_EP"/>
    <property type="match status" value="1"/>
</dbReference>
<comment type="similarity">
    <text evidence="12">Belongs to the aldolase class II family. MtnB subfamily.</text>
</comment>
<feature type="binding site" evidence="13">
    <location>
        <position position="1285"/>
    </location>
    <ligand>
        <name>Mg(2+)</name>
        <dbReference type="ChEBI" id="CHEBI:18420"/>
    </ligand>
</feature>
<dbReference type="SFLD" id="SFLDG01133">
    <property type="entry name" value="C1.5.4:_Enolase-phosphatase_Li"/>
    <property type="match status" value="1"/>
</dbReference>
<feature type="domain" description="Myb-like" evidence="15">
    <location>
        <begin position="541"/>
        <end position="591"/>
    </location>
</feature>
<keyword evidence="2 12" id="KW-0479">Metal-binding</keyword>
<dbReference type="Pfam" id="PF00702">
    <property type="entry name" value="Hydrolase"/>
    <property type="match status" value="1"/>
</dbReference>
<dbReference type="SFLD" id="SFLDG01129">
    <property type="entry name" value="C1.5:_HAD__Beta-PGM__Phosphata"/>
    <property type="match status" value="1"/>
</dbReference>
<name>A0A3F2RW29_9STRA</name>
<dbReference type="Gene3D" id="1.10.10.60">
    <property type="entry name" value="Homeodomain-like"/>
    <property type="match status" value="3"/>
</dbReference>
<keyword evidence="11" id="KW-0511">Multifunctional enzyme</keyword>
<dbReference type="Proteomes" id="UP000277300">
    <property type="component" value="Unassembled WGS sequence"/>
</dbReference>
<dbReference type="OrthoDB" id="191080at2759"/>
<feature type="region of interest" description="Disordered" evidence="14">
    <location>
        <begin position="1060"/>
        <end position="1079"/>
    </location>
</feature>
<feature type="active site" description="Proton donor/acceptor" evidence="12">
    <location>
        <position position="969"/>
    </location>
</feature>
<dbReference type="GO" id="GO:0043874">
    <property type="term" value="F:acireductone synthase activity"/>
    <property type="evidence" value="ECO:0007669"/>
    <property type="project" value="UniProtKB-EC"/>
</dbReference>
<comment type="subcellular location">
    <subcellularLocation>
        <location evidence="13">Cytoplasm</location>
    </subcellularLocation>
    <subcellularLocation>
        <location evidence="13">Nucleus</location>
    </subcellularLocation>
</comment>
<comment type="function">
    <text evidence="13">Bifunctional enzyme that catalyzes the enolization of 2,3-diketo-5-methylthiopentyl-1-phosphate (DK-MTP-1-P) into the intermediate 2-hydroxy-3-keto-5-methylthiopentenyl-1-phosphate (HK-MTPenyl-1-P), which is then dephosphorylated to form the acireductone 1,2-dihydroxy-3-keto-5-methylthiopentene (DHK-MTPene).</text>
</comment>
<dbReference type="GO" id="GO:0008270">
    <property type="term" value="F:zinc ion binding"/>
    <property type="evidence" value="ECO:0007669"/>
    <property type="project" value="UniProtKB-UniRule"/>
</dbReference>
<dbReference type="InterPro" id="IPR017930">
    <property type="entry name" value="Myb_dom"/>
</dbReference>
<dbReference type="InterPro" id="IPR006439">
    <property type="entry name" value="HAD-SF_hydro_IA"/>
</dbReference>
<dbReference type="FunFam" id="3.40.225.10:FF:000010">
    <property type="entry name" value="Probable bifunctional methylthioribulose-1-phosphate dehydratase/enolase-phosphatase E1"/>
    <property type="match status" value="1"/>
</dbReference>
<comment type="caution">
    <text evidence="17">The sequence shown here is derived from an EMBL/GenBank/DDBJ whole genome shotgun (WGS) entry which is preliminary data.</text>
</comment>
<evidence type="ECO:0000313" key="18">
    <source>
        <dbReference type="Proteomes" id="UP000277300"/>
    </source>
</evidence>
<dbReference type="Gene3D" id="1.10.720.60">
    <property type="match status" value="1"/>
</dbReference>
<comment type="catalytic activity">
    <reaction evidence="12">
        <text>5-(methylsulfanyl)-D-ribulose 1-phosphate = 5-methylsulfanyl-2,3-dioxopentyl phosphate + H2O</text>
        <dbReference type="Rhea" id="RHEA:15549"/>
        <dbReference type="ChEBI" id="CHEBI:15377"/>
        <dbReference type="ChEBI" id="CHEBI:58548"/>
        <dbReference type="ChEBI" id="CHEBI:58828"/>
        <dbReference type="EC" id="4.2.1.109"/>
    </reaction>
</comment>
<dbReference type="InterPro" id="IPR001303">
    <property type="entry name" value="Aldolase_II/adducin_N"/>
</dbReference>
<dbReference type="EMBL" id="MBDO02000054">
    <property type="protein sequence ID" value="RLN65415.1"/>
    <property type="molecule type" value="Genomic_DNA"/>
</dbReference>
<reference evidence="17 18" key="1">
    <citation type="submission" date="2018-07" db="EMBL/GenBank/DDBJ databases">
        <title>Genome sequencing of oomycete isolates from Chile give support for New Zealand origin for Phytophthora kernoviae and make available the first Nothophytophthora sp. genome.</title>
        <authorList>
            <person name="Studholme D.J."/>
            <person name="Sanfuentes E."/>
            <person name="Panda P."/>
            <person name="Hill R."/>
            <person name="Sambles C."/>
            <person name="Grant M."/>
            <person name="Williams N.M."/>
            <person name="Mcdougal R.L."/>
        </authorList>
    </citation>
    <scope>NUCLEOTIDE SEQUENCE [LARGE SCALE GENOMIC DNA]</scope>
    <source>
        <strain evidence="17">Chile6</strain>
    </source>
</reference>
<dbReference type="CDD" id="cd00167">
    <property type="entry name" value="SANT"/>
    <property type="match status" value="3"/>
</dbReference>
<evidence type="ECO:0000256" key="2">
    <source>
        <dbReference type="ARBA" id="ARBA00022723"/>
    </source>
</evidence>
<dbReference type="HAMAP" id="MF_03117">
    <property type="entry name" value="Salvage_MtnC_euk"/>
    <property type="match status" value="1"/>
</dbReference>
<keyword evidence="9 12" id="KW-0456">Lyase</keyword>
<accession>A0A3F2RW29</accession>
<comment type="cofactor">
    <cofactor evidence="13">
        <name>Mg(2+)</name>
        <dbReference type="ChEBI" id="CHEBI:18420"/>
    </cofactor>
    <text evidence="13">Binds 1 Mg(2+) ion per subunit.</text>
</comment>
<feature type="binding site" evidence="12">
    <location>
        <position position="926"/>
    </location>
    <ligand>
        <name>substrate</name>
    </ligand>
</feature>
<dbReference type="InterPro" id="IPR017714">
    <property type="entry name" value="MethylthioRu-1-P_deHdtase_MtnB"/>
</dbReference>
<dbReference type="SUPFAM" id="SSF46689">
    <property type="entry name" value="Homeodomain-like"/>
    <property type="match status" value="2"/>
</dbReference>
<dbReference type="GO" id="GO:0005737">
    <property type="term" value="C:cytoplasm"/>
    <property type="evidence" value="ECO:0007669"/>
    <property type="project" value="UniProtKB-SubCell"/>
</dbReference>
<dbReference type="HAMAP" id="MF_03116">
    <property type="entry name" value="Salvage_MtnB_euk"/>
    <property type="match status" value="1"/>
</dbReference>
<dbReference type="PANTHER" id="PTHR20371:SF1">
    <property type="entry name" value="ENOLASE-PHOSPHATASE E1"/>
    <property type="match status" value="1"/>
</dbReference>
<evidence type="ECO:0000256" key="13">
    <source>
        <dbReference type="HAMAP-Rule" id="MF_03117"/>
    </source>
</evidence>
<dbReference type="SUPFAM" id="SSF56784">
    <property type="entry name" value="HAD-like"/>
    <property type="match status" value="1"/>
</dbReference>
<dbReference type="SUPFAM" id="SSF53639">
    <property type="entry name" value="AraD/HMP-PK domain-like"/>
    <property type="match status" value="1"/>
</dbReference>
<dbReference type="InterPro" id="IPR009057">
    <property type="entry name" value="Homeodomain-like_sf"/>
</dbReference>
<dbReference type="NCBIfam" id="TIGR01549">
    <property type="entry name" value="HAD-SF-IA-v1"/>
    <property type="match status" value="1"/>
</dbReference>
<evidence type="ECO:0000259" key="15">
    <source>
        <dbReference type="PROSITE" id="PS50090"/>
    </source>
</evidence>
<dbReference type="InterPro" id="IPR023943">
    <property type="entry name" value="Enolase-ppase_E1"/>
</dbReference>
<dbReference type="InterPro" id="IPR001005">
    <property type="entry name" value="SANT/Myb"/>
</dbReference>
<keyword evidence="12" id="KW-0963">Cytoplasm</keyword>
<dbReference type="Pfam" id="PF00249">
    <property type="entry name" value="Myb_DNA-binding"/>
    <property type="match status" value="1"/>
</dbReference>
<proteinExistence type="inferred from homology"/>
<keyword evidence="1 12" id="KW-0028">Amino-acid biosynthesis</keyword>
<protein>
    <recommendedName>
        <fullName evidence="12 13">Multifunctional fusion protein</fullName>
    </recommendedName>
    <domain>
        <recommendedName>
            <fullName evidence="12">Probable methylthioribulose-1-phosphate dehydratase</fullName>
            <shortName evidence="12">MTRu-1-P dehydratase</shortName>
            <ecNumber evidence="12">4.2.1.109</ecNumber>
        </recommendedName>
    </domain>
    <domain>
        <recommendedName>
            <fullName evidence="13">Enolase-phosphatase E1</fullName>
            <ecNumber evidence="13">3.1.3.77</ecNumber>
        </recommendedName>
        <alternativeName>
            <fullName evidence="13">2,3-diketo-5-methylthio-1-phosphopentane phosphatase</fullName>
        </alternativeName>
    </domain>
</protein>
<evidence type="ECO:0000256" key="11">
    <source>
        <dbReference type="ARBA" id="ARBA00023268"/>
    </source>
</evidence>
<keyword evidence="7" id="KW-0804">Transcription</keyword>
<dbReference type="PROSITE" id="PS51294">
    <property type="entry name" value="HTH_MYB"/>
    <property type="match status" value="3"/>
</dbReference>
<gene>
    <name evidence="17" type="ORF">BBP00_00002875</name>
</gene>
<evidence type="ECO:0000256" key="10">
    <source>
        <dbReference type="ARBA" id="ARBA00023242"/>
    </source>
</evidence>
<dbReference type="GO" id="GO:0046570">
    <property type="term" value="F:methylthioribulose 1-phosphate dehydratase activity"/>
    <property type="evidence" value="ECO:0007669"/>
    <property type="project" value="UniProtKB-UniRule"/>
</dbReference>
<keyword evidence="8 12" id="KW-0486">Methionine biosynthesis</keyword>
<dbReference type="NCBIfam" id="TIGR01691">
    <property type="entry name" value="enolase-ppase"/>
    <property type="match status" value="1"/>
</dbReference>
<feature type="region of interest" description="Disordered" evidence="14">
    <location>
        <begin position="1"/>
        <end position="39"/>
    </location>
</feature>
<dbReference type="SMART" id="SM00717">
    <property type="entry name" value="SANT"/>
    <property type="match status" value="3"/>
</dbReference>
<dbReference type="PANTHER" id="PTHR20371">
    <property type="entry name" value="ENOLASE-PHOSPHATASE E1"/>
    <property type="match status" value="1"/>
</dbReference>
<feature type="domain" description="HTH myb-type" evidence="16">
    <location>
        <begin position="495"/>
        <end position="540"/>
    </location>
</feature>
<evidence type="ECO:0000256" key="3">
    <source>
        <dbReference type="ARBA" id="ARBA00022801"/>
    </source>
</evidence>
<feature type="region of interest" description="Disordered" evidence="14">
    <location>
        <begin position="658"/>
        <end position="678"/>
    </location>
</feature>
<dbReference type="PROSITE" id="PS50090">
    <property type="entry name" value="MYB_LIKE"/>
    <property type="match status" value="3"/>
</dbReference>
<dbReference type="FunFam" id="3.40.50.1000:FF:000207">
    <property type="entry name" value="2,3-diketo-5-methylthio-1-phosphopentane phosphatase"/>
    <property type="match status" value="1"/>
</dbReference>
<comment type="pathway">
    <text evidence="13">Amino-acid biosynthesis; L-methionine biosynthesis via salvage pathway; L-methionine from S-methyl-5-thio-alpha-D-ribose 1-phosphate: step 4/6.</text>
</comment>
<feature type="region of interest" description="Disordered" evidence="14">
    <location>
        <begin position="476"/>
        <end position="497"/>
    </location>
</feature>
<dbReference type="NCBIfam" id="TIGR03328">
    <property type="entry name" value="salvage_mtnB"/>
    <property type="match status" value="1"/>
</dbReference>
<dbReference type="Pfam" id="PF00596">
    <property type="entry name" value="Aldolase_II"/>
    <property type="match status" value="1"/>
</dbReference>
<keyword evidence="6" id="KW-0805">Transcription regulation</keyword>
<dbReference type="InterPro" id="IPR027511">
    <property type="entry name" value="ENOPH1_eukaryotes"/>
</dbReference>
<organism evidence="17 18">
    <name type="scientific">Phytophthora kernoviae</name>
    <dbReference type="NCBI Taxonomy" id="325452"/>
    <lineage>
        <taxon>Eukaryota</taxon>
        <taxon>Sar</taxon>
        <taxon>Stramenopiles</taxon>
        <taxon>Oomycota</taxon>
        <taxon>Peronosporomycetes</taxon>
        <taxon>Peronosporales</taxon>
        <taxon>Peronosporaceae</taxon>
        <taxon>Phytophthora</taxon>
    </lineage>
</organism>
<feature type="domain" description="Myb-like" evidence="15">
    <location>
        <begin position="592"/>
        <end position="642"/>
    </location>
</feature>
<feature type="domain" description="HTH myb-type" evidence="16">
    <location>
        <begin position="596"/>
        <end position="647"/>
    </location>
</feature>
<keyword evidence="5 13" id="KW-0460">Magnesium</keyword>
<feature type="binding site" evidence="13">
    <location>
        <begin position="1225"/>
        <end position="1226"/>
    </location>
    <ligand>
        <name>substrate</name>
    </ligand>
</feature>
<dbReference type="FunFam" id="1.10.10.60:FF:000016">
    <property type="entry name" value="Transcriptional activator Myb isoform A"/>
    <property type="match status" value="1"/>
</dbReference>
<comment type="pathway">
    <text evidence="12">Amino-acid biosynthesis; L-methionine biosynthesis via salvage pathway; L-methionine from S-methyl-5-thio-alpha-D-ribose 1-phosphate: step 2/6.</text>
</comment>
<dbReference type="InterPro" id="IPR036409">
    <property type="entry name" value="Aldolase_II/adducin_N_sf"/>
</dbReference>
<feature type="binding site" evidence="13">
    <location>
        <position position="1092"/>
    </location>
    <ligand>
        <name>Mg(2+)</name>
        <dbReference type="ChEBI" id="CHEBI:18420"/>
    </ligand>
</feature>
<evidence type="ECO:0000313" key="17">
    <source>
        <dbReference type="EMBL" id="RLN65415.1"/>
    </source>
</evidence>
<evidence type="ECO:0000256" key="7">
    <source>
        <dbReference type="ARBA" id="ARBA00023163"/>
    </source>
</evidence>
<feature type="binding site" evidence="12">
    <location>
        <position position="946"/>
    </location>
    <ligand>
        <name>Zn(2+)</name>
        <dbReference type="ChEBI" id="CHEBI:29105"/>
    </ligand>
</feature>
<dbReference type="GO" id="GO:0000287">
    <property type="term" value="F:magnesium ion binding"/>
    <property type="evidence" value="ECO:0007669"/>
    <property type="project" value="UniProtKB-UniRule"/>
</dbReference>
<dbReference type="Gene3D" id="3.40.225.10">
    <property type="entry name" value="Class II aldolase/adducin N-terminal domain"/>
    <property type="match status" value="1"/>
</dbReference>
<comment type="pathway">
    <text evidence="13">Amino-acid biosynthesis; L-methionine biosynthesis via salvage pathway; L-methionine from S-methyl-5-thio-alpha-D-ribose 1-phosphate: step 3/6.</text>
</comment>
<comment type="function">
    <text evidence="12">Catalyzes the dehydration of methylthioribulose-1-phosphate (MTRu-1-P) into 2,3-diketo-5-methylthiopentyl-1-phosphate (DK-MTP-1-P).</text>
</comment>
<feature type="domain" description="Myb-like" evidence="15">
    <location>
        <begin position="489"/>
        <end position="540"/>
    </location>
</feature>
<feature type="domain" description="HTH myb-type" evidence="16">
    <location>
        <begin position="541"/>
        <end position="595"/>
    </location>
</feature>
<dbReference type="GO" id="GO:0019509">
    <property type="term" value="P:L-methionine salvage from methylthioadenosine"/>
    <property type="evidence" value="ECO:0007669"/>
    <property type="project" value="UniProtKB-UniRule"/>
</dbReference>
<dbReference type="EC" id="4.2.1.109" evidence="12"/>
<evidence type="ECO:0000256" key="1">
    <source>
        <dbReference type="ARBA" id="ARBA00022605"/>
    </source>
</evidence>
<dbReference type="EC" id="3.1.3.77" evidence="13"/>
<keyword evidence="4 12" id="KW-0862">Zinc</keyword>
<evidence type="ECO:0000256" key="8">
    <source>
        <dbReference type="ARBA" id="ARBA00023167"/>
    </source>
</evidence>
<sequence length="1326" mass="142892">MASAHPQPPTAGSDPSQTKVATPKANKKRKVGDASAAFRAASRGDAVPARCSMCGFVASTLDHLLTHVRESHDHSHDTEMPQMGTLHPGELLCNYPTDSFACDVAALPLEVAQMLVQQALNQAALGGATSAWLSALQLQYRATTELAKALSRRDPKEVAATLRKLFEMMPAGDEKTLWTTLQKATQILMQPSRKPVASVEYTPTVTIKMETTTTAPGASTDVQIAPPQKVKGSNTHEAEAAQALTGLRALGGADAATTTSTTIATAPAQAPAISSARPPAVPKPSPTALYATFPSFPMGSPLSITAPPPPLGSPRFNAPELFTPGSARSPGTPSSLPSLFARRLLAPLASPSSVTDPGDRLVQGVAGLGYAHSMLTVDPRAAVGSNIMLQDASPASLTPVYYPSFPMSSGNAGINPGLGSGAASGPSRSSGASPVKRKSITSKQLSVRCDAEVAAARAAASSASAGAGLGKLGSLDTLPAPGTPITPATRKANPRRWTKDEDDALRTAVENHCEKNWKAIAAEVPGRNHTQCLQRWTKVLAPGLVKGHWSPHEDDLLRRLVATEQKNWGDVAAKIPGRTSKQCRERWHNHLDPQIVRGAYTAEEDRLILEAQSRLGNRWSVIASLLPGRTEDAVKIRWKSHCRVWKARKYLRKNPNSDVDMLSEPAQTPRTPLVPPSADFKWPVSLPTGVEERESESSTSKISMLELALQPHYLDTPSDRASLAILREIGVSIADSSSSSPSSKEGSLVDVSSDEVLQSEHSSSTGIVYKVVKGGVFLDVRDSADCWVRCSLTEGMKVTLGMRTLRRFVLVGGNCVQLMENSNGLRSLTARYTRPADSESLNALGGADECRELVCELCRQYYTTEWMTGTGGAMSLRHGERIYVTPSGVPKERLQPEDLYVLDLDGAILSSPKGKPGKKSPKLSDCAPLFLNAHKLQKAAVVLHSHGITCNLAAALCDGKSEFRITHQEMIKGISGHGYADTLVVPVIDNEPKESALAEPIAKTMEAYPKTSAVLVRRHGLFVWGDSWETAKRHAECLHYLFEVAIEMRKLQLDYTVPPVPTSSSNDNSARADKANGEATSMAEKHKVVMLDIEGTTTPITFVHDILFPFVTDNAERFLDQTWDASETQADVAALVAQHKQDVTDGVNPPALDAQQNKDKLIEALVHYIKWNVGADRKIGPLKSLQGHMWLQGYESGELKALVYDDVPPCLERLCASGMRVGIYSSGSRQAQKLLFQYSDKGDLRKYLSVYFDTKIGHKRETGSYKEIVQSLGVDSPKDVLFVTDVIEEAQAAEAAGLDTVLSVRPGNKELPEVHHFPTIRSFAEL</sequence>
<dbReference type="InterPro" id="IPR036412">
    <property type="entry name" value="HAD-like_sf"/>
</dbReference>